<evidence type="ECO:0000313" key="2">
    <source>
        <dbReference type="EMBL" id="TFF36215.1"/>
    </source>
</evidence>
<keyword evidence="3" id="KW-1185">Reference proteome</keyword>
<dbReference type="Proteomes" id="UP000297540">
    <property type="component" value="Unassembled WGS sequence"/>
</dbReference>
<dbReference type="EMBL" id="SOZE01000017">
    <property type="protein sequence ID" value="TFF36215.1"/>
    <property type="molecule type" value="Genomic_DNA"/>
</dbReference>
<dbReference type="RefSeq" id="WP_133232637.1">
    <property type="nucleotide sequence ID" value="NZ_SOZE01000017.1"/>
</dbReference>
<sequence>MARKKVRMMLNGSSLVEAVIAMVVIVIVFGIALVVITNVTRSSLSVTKATAQKVLDKAIADAERTGGPAPDQTRYSIEGLTIDQQIIPYWKNPALNVIRLSALNEKGDTILTMRKVLLDE</sequence>
<keyword evidence="1" id="KW-0812">Transmembrane</keyword>
<keyword evidence="1" id="KW-0472">Membrane</keyword>
<proteinExistence type="predicted"/>
<protein>
    <recommendedName>
        <fullName evidence="4">Type II secretion system protein</fullName>
    </recommendedName>
</protein>
<dbReference type="AlphaFoldDB" id="A0A4Y8SC69"/>
<name>A0A4Y8SC69_9SPHI</name>
<accession>A0A4Y8SC69</accession>
<evidence type="ECO:0008006" key="4">
    <source>
        <dbReference type="Google" id="ProtNLM"/>
    </source>
</evidence>
<comment type="caution">
    <text evidence="2">The sequence shown here is derived from an EMBL/GenBank/DDBJ whole genome shotgun (WGS) entry which is preliminary data.</text>
</comment>
<organism evidence="2 3">
    <name type="scientific">Mucilaginibacter psychrotolerans</name>
    <dbReference type="NCBI Taxonomy" id="1524096"/>
    <lineage>
        <taxon>Bacteria</taxon>
        <taxon>Pseudomonadati</taxon>
        <taxon>Bacteroidota</taxon>
        <taxon>Sphingobacteriia</taxon>
        <taxon>Sphingobacteriales</taxon>
        <taxon>Sphingobacteriaceae</taxon>
        <taxon>Mucilaginibacter</taxon>
    </lineage>
</organism>
<dbReference type="OrthoDB" id="9900849at2"/>
<feature type="transmembrane region" description="Helical" evidence="1">
    <location>
        <begin position="12"/>
        <end position="36"/>
    </location>
</feature>
<keyword evidence="1" id="KW-1133">Transmembrane helix</keyword>
<reference evidence="2 3" key="1">
    <citation type="journal article" date="2017" name="Int. J. Syst. Evol. Microbiol.">
        <title>Mucilaginibacterpsychrotolerans sp. nov., isolated from peatlands.</title>
        <authorList>
            <person name="Deng Y."/>
            <person name="Shen L."/>
            <person name="Xu B."/>
            <person name="Liu Y."/>
            <person name="Gu Z."/>
            <person name="Liu H."/>
            <person name="Zhou Y."/>
        </authorList>
    </citation>
    <scope>NUCLEOTIDE SEQUENCE [LARGE SCALE GENOMIC DNA]</scope>
    <source>
        <strain evidence="2 3">NH7-4</strain>
    </source>
</reference>
<evidence type="ECO:0000313" key="3">
    <source>
        <dbReference type="Proteomes" id="UP000297540"/>
    </source>
</evidence>
<gene>
    <name evidence="2" type="ORF">E2R66_16885</name>
</gene>
<evidence type="ECO:0000256" key="1">
    <source>
        <dbReference type="SAM" id="Phobius"/>
    </source>
</evidence>